<sequence>MIQHALAKREQSYENGTAGNTGIGGIILAGGRSSRMNGEMKSLLPLAGMPVIKRIAVEMSRLCQSVTVAAAYEHQAQHYSRLGLSVALDEAPDCGPLVAFYSALQKREEELVWLSACDMPLVSAKSAEWMVQQLKVSGAMAVIPEIGGKLHPLQAIYRKESINLLAPLVAAGERRMGVLMQRLEPLIVTEQALLDAGIDPRFVCNMNTPEQYERLQQSFSVREEARSFPVGEEARQYG</sequence>
<keyword evidence="11" id="KW-1185">Reference proteome</keyword>
<keyword evidence="10" id="KW-0548">Nucleotidyltransferase</keyword>
<dbReference type="EMBL" id="BOSE01000003">
    <property type="protein sequence ID" value="GIP16655.1"/>
    <property type="molecule type" value="Genomic_DNA"/>
</dbReference>
<evidence type="ECO:0000256" key="3">
    <source>
        <dbReference type="ARBA" id="ARBA00022723"/>
    </source>
</evidence>
<gene>
    <name evidence="8" type="primary">mobA</name>
    <name evidence="10" type="ORF">J40TS1_22970</name>
</gene>
<comment type="caution">
    <text evidence="8">Lacks conserved residue(s) required for the propagation of feature annotation.</text>
</comment>
<reference evidence="10" key="1">
    <citation type="submission" date="2021-03" db="EMBL/GenBank/DDBJ databases">
        <title>Antimicrobial resistance genes in bacteria isolated from Japanese honey, and their potential for conferring macrolide and lincosamide resistance in the American foulbrood pathogen Paenibacillus larvae.</title>
        <authorList>
            <person name="Okamoto M."/>
            <person name="Kumagai M."/>
            <person name="Kanamori H."/>
            <person name="Takamatsu D."/>
        </authorList>
    </citation>
    <scope>NUCLEOTIDE SEQUENCE</scope>
    <source>
        <strain evidence="10">J40TS1</strain>
    </source>
</reference>
<accession>A0A920CXT3</accession>
<evidence type="ECO:0000256" key="6">
    <source>
        <dbReference type="ARBA" id="ARBA00023134"/>
    </source>
</evidence>
<comment type="similarity">
    <text evidence="8">Belongs to the MobA family.</text>
</comment>
<dbReference type="InterPro" id="IPR029044">
    <property type="entry name" value="Nucleotide-diphossugar_trans"/>
</dbReference>
<comment type="subcellular location">
    <subcellularLocation>
        <location evidence="8">Cytoplasm</location>
    </subcellularLocation>
</comment>
<protein>
    <recommendedName>
        <fullName evidence="8">Probable molybdenum cofactor guanylyltransferase</fullName>
        <shortName evidence="8">MoCo guanylyltransferase</shortName>
        <ecNumber evidence="8">2.7.7.77</ecNumber>
    </recommendedName>
    <alternativeName>
        <fullName evidence="8">GTP:molybdopterin guanylyltransferase</fullName>
    </alternativeName>
    <alternativeName>
        <fullName evidence="8">Mo-MPT guanylyltransferase</fullName>
    </alternativeName>
    <alternativeName>
        <fullName evidence="8">Molybdopterin guanylyltransferase</fullName>
    </alternativeName>
    <alternativeName>
        <fullName evidence="8">Molybdopterin-guanine dinucleotide synthase</fullName>
        <shortName evidence="8">MGD synthase</shortName>
    </alternativeName>
</protein>
<dbReference type="AlphaFoldDB" id="A0A920CXT3"/>
<name>A0A920CXT3_9BACL</name>
<feature type="binding site" evidence="8">
    <location>
        <position position="89"/>
    </location>
    <ligand>
        <name>GTP</name>
        <dbReference type="ChEBI" id="CHEBI:37565"/>
    </ligand>
</feature>
<comment type="caution">
    <text evidence="10">The sequence shown here is derived from an EMBL/GenBank/DDBJ whole genome shotgun (WGS) entry which is preliminary data.</text>
</comment>
<feature type="binding site" evidence="8">
    <location>
        <position position="41"/>
    </location>
    <ligand>
        <name>GTP</name>
        <dbReference type="ChEBI" id="CHEBI:37565"/>
    </ligand>
</feature>
<dbReference type="InterPro" id="IPR025877">
    <property type="entry name" value="MobA-like_NTP_Trfase"/>
</dbReference>
<organism evidence="10 11">
    <name type="scientific">Paenibacillus montaniterrae</name>
    <dbReference type="NCBI Taxonomy" id="429341"/>
    <lineage>
        <taxon>Bacteria</taxon>
        <taxon>Bacillati</taxon>
        <taxon>Bacillota</taxon>
        <taxon>Bacilli</taxon>
        <taxon>Bacillales</taxon>
        <taxon>Paenibacillaceae</taxon>
        <taxon>Paenibacillus</taxon>
    </lineage>
</organism>
<evidence type="ECO:0000313" key="10">
    <source>
        <dbReference type="EMBL" id="GIP16655.1"/>
    </source>
</evidence>
<keyword evidence="2 8" id="KW-0808">Transferase</keyword>
<feature type="domain" description="MobA-like NTP transferase" evidence="9">
    <location>
        <begin position="25"/>
        <end position="183"/>
    </location>
</feature>
<dbReference type="RefSeq" id="WP_213515051.1">
    <property type="nucleotide sequence ID" value="NZ_BOSE01000003.1"/>
</dbReference>
<keyword evidence="6 8" id="KW-0342">GTP-binding</keyword>
<feature type="binding site" evidence="8">
    <location>
        <begin position="28"/>
        <end position="30"/>
    </location>
    <ligand>
        <name>GTP</name>
        <dbReference type="ChEBI" id="CHEBI:37565"/>
    </ligand>
</feature>
<evidence type="ECO:0000313" key="11">
    <source>
        <dbReference type="Proteomes" id="UP000683139"/>
    </source>
</evidence>
<dbReference type="Pfam" id="PF12804">
    <property type="entry name" value="NTP_transf_3"/>
    <property type="match status" value="1"/>
</dbReference>
<proteinExistence type="inferred from homology"/>
<evidence type="ECO:0000259" key="9">
    <source>
        <dbReference type="Pfam" id="PF12804"/>
    </source>
</evidence>
<evidence type="ECO:0000256" key="8">
    <source>
        <dbReference type="HAMAP-Rule" id="MF_00316"/>
    </source>
</evidence>
<comment type="catalytic activity">
    <reaction evidence="8">
        <text>Mo-molybdopterin + GTP + H(+) = Mo-molybdopterin guanine dinucleotide + diphosphate</text>
        <dbReference type="Rhea" id="RHEA:34243"/>
        <dbReference type="ChEBI" id="CHEBI:15378"/>
        <dbReference type="ChEBI" id="CHEBI:33019"/>
        <dbReference type="ChEBI" id="CHEBI:37565"/>
        <dbReference type="ChEBI" id="CHEBI:71302"/>
        <dbReference type="ChEBI" id="CHEBI:71310"/>
        <dbReference type="EC" id="2.7.7.77"/>
    </reaction>
</comment>
<evidence type="ECO:0000256" key="4">
    <source>
        <dbReference type="ARBA" id="ARBA00022741"/>
    </source>
</evidence>
<dbReference type="PANTHER" id="PTHR19136:SF81">
    <property type="entry name" value="MOLYBDENUM COFACTOR GUANYLYLTRANSFERASE"/>
    <property type="match status" value="1"/>
</dbReference>
<comment type="domain">
    <text evidence="8">The N-terminal domain determines nucleotide recognition and specific binding, while the C-terminal domain determines the specific binding to the target protein.</text>
</comment>
<comment type="function">
    <text evidence="8">Transfers a GMP moiety from GTP to Mo-molybdopterin (Mo-MPT) cofactor (Moco or molybdenum cofactor) to form Mo-molybdopterin guanine dinucleotide (Mo-MGD) cofactor.</text>
</comment>
<keyword evidence="1 8" id="KW-0963">Cytoplasm</keyword>
<evidence type="ECO:0000256" key="2">
    <source>
        <dbReference type="ARBA" id="ARBA00022679"/>
    </source>
</evidence>
<dbReference type="Proteomes" id="UP000683139">
    <property type="component" value="Unassembled WGS sequence"/>
</dbReference>
<dbReference type="HAMAP" id="MF_00316">
    <property type="entry name" value="MobA"/>
    <property type="match status" value="1"/>
</dbReference>
<feature type="binding site" evidence="8">
    <location>
        <position position="118"/>
    </location>
    <ligand>
        <name>Mg(2+)</name>
        <dbReference type="ChEBI" id="CHEBI:18420"/>
    </ligand>
</feature>
<keyword evidence="7 8" id="KW-0501">Molybdenum cofactor biosynthesis</keyword>
<dbReference type="CDD" id="cd02503">
    <property type="entry name" value="MobA"/>
    <property type="match status" value="1"/>
</dbReference>
<dbReference type="GO" id="GO:0005525">
    <property type="term" value="F:GTP binding"/>
    <property type="evidence" value="ECO:0007669"/>
    <property type="project" value="UniProtKB-UniRule"/>
</dbReference>
<dbReference type="GO" id="GO:0005737">
    <property type="term" value="C:cytoplasm"/>
    <property type="evidence" value="ECO:0007669"/>
    <property type="project" value="UniProtKB-SubCell"/>
</dbReference>
<dbReference type="EC" id="2.7.7.77" evidence="8"/>
<dbReference type="InterPro" id="IPR013482">
    <property type="entry name" value="Molybde_CF_guanTrfase"/>
</dbReference>
<comment type="cofactor">
    <cofactor evidence="8">
        <name>Mg(2+)</name>
        <dbReference type="ChEBI" id="CHEBI:18420"/>
    </cofactor>
</comment>
<dbReference type="PANTHER" id="PTHR19136">
    <property type="entry name" value="MOLYBDENUM COFACTOR GUANYLYLTRANSFERASE"/>
    <property type="match status" value="1"/>
</dbReference>
<keyword evidence="4 8" id="KW-0547">Nucleotide-binding</keyword>
<dbReference type="GO" id="GO:0046872">
    <property type="term" value="F:metal ion binding"/>
    <property type="evidence" value="ECO:0007669"/>
    <property type="project" value="UniProtKB-KW"/>
</dbReference>
<evidence type="ECO:0000256" key="5">
    <source>
        <dbReference type="ARBA" id="ARBA00022842"/>
    </source>
</evidence>
<keyword evidence="3 8" id="KW-0479">Metal-binding</keyword>
<keyword evidence="5 8" id="KW-0460">Magnesium</keyword>
<dbReference type="GO" id="GO:0061603">
    <property type="term" value="F:molybdenum cofactor guanylyltransferase activity"/>
    <property type="evidence" value="ECO:0007669"/>
    <property type="project" value="UniProtKB-EC"/>
</dbReference>
<dbReference type="SUPFAM" id="SSF53448">
    <property type="entry name" value="Nucleotide-diphospho-sugar transferases"/>
    <property type="match status" value="1"/>
</dbReference>
<feature type="binding site" evidence="8">
    <location>
        <position position="118"/>
    </location>
    <ligand>
        <name>GTP</name>
        <dbReference type="ChEBI" id="CHEBI:37565"/>
    </ligand>
</feature>
<dbReference type="Gene3D" id="3.90.550.10">
    <property type="entry name" value="Spore Coat Polysaccharide Biosynthesis Protein SpsA, Chain A"/>
    <property type="match status" value="1"/>
</dbReference>
<evidence type="ECO:0000256" key="7">
    <source>
        <dbReference type="ARBA" id="ARBA00023150"/>
    </source>
</evidence>
<evidence type="ECO:0000256" key="1">
    <source>
        <dbReference type="ARBA" id="ARBA00022490"/>
    </source>
</evidence>
<dbReference type="GO" id="GO:0006777">
    <property type="term" value="P:Mo-molybdopterin cofactor biosynthetic process"/>
    <property type="evidence" value="ECO:0007669"/>
    <property type="project" value="UniProtKB-KW"/>
</dbReference>